<dbReference type="OrthoDB" id="9811471at2"/>
<dbReference type="InterPro" id="IPR020556">
    <property type="entry name" value="Amidase_CS"/>
</dbReference>
<evidence type="ECO:0000313" key="2">
    <source>
        <dbReference type="EMBL" id="THF74159.1"/>
    </source>
</evidence>
<accession>A0A4V3WDZ2</accession>
<dbReference type="RefSeq" id="WP_136372833.1">
    <property type="nucleotide sequence ID" value="NZ_SSOB01000044.1"/>
</dbReference>
<dbReference type="Proteomes" id="UP000310636">
    <property type="component" value="Unassembled WGS sequence"/>
</dbReference>
<reference evidence="2 3" key="1">
    <citation type="submission" date="2019-04" db="EMBL/GenBank/DDBJ databases">
        <title>Cohnella sp. nov. isolated from preserved vegetables.</title>
        <authorList>
            <person name="Lin S.-Y."/>
            <person name="Hung M.-H."/>
            <person name="Young C.-C."/>
        </authorList>
    </citation>
    <scope>NUCLEOTIDE SEQUENCE [LARGE SCALE GENOMIC DNA]</scope>
    <source>
        <strain evidence="2 3">CC-MHH1044</strain>
    </source>
</reference>
<dbReference type="GO" id="GO:0016740">
    <property type="term" value="F:transferase activity"/>
    <property type="evidence" value="ECO:0007669"/>
    <property type="project" value="UniProtKB-KW"/>
</dbReference>
<proteinExistence type="predicted"/>
<dbReference type="EMBL" id="SSOB01000044">
    <property type="protein sequence ID" value="THF74159.1"/>
    <property type="molecule type" value="Genomic_DNA"/>
</dbReference>
<dbReference type="PANTHER" id="PTHR11895">
    <property type="entry name" value="TRANSAMIDASE"/>
    <property type="match status" value="1"/>
</dbReference>
<dbReference type="PROSITE" id="PS00571">
    <property type="entry name" value="AMIDASES"/>
    <property type="match status" value="1"/>
</dbReference>
<organism evidence="2 3">
    <name type="scientific">Cohnella fermenti</name>
    <dbReference type="NCBI Taxonomy" id="2565925"/>
    <lineage>
        <taxon>Bacteria</taxon>
        <taxon>Bacillati</taxon>
        <taxon>Bacillota</taxon>
        <taxon>Bacilli</taxon>
        <taxon>Bacillales</taxon>
        <taxon>Paenibacillaceae</taxon>
        <taxon>Cohnella</taxon>
    </lineage>
</organism>
<comment type="caution">
    <text evidence="2">The sequence shown here is derived from an EMBL/GenBank/DDBJ whole genome shotgun (WGS) entry which is preliminary data.</text>
</comment>
<dbReference type="AlphaFoldDB" id="A0A4V3WDZ2"/>
<dbReference type="InterPro" id="IPR023631">
    <property type="entry name" value="Amidase_dom"/>
</dbReference>
<dbReference type="Gene3D" id="3.90.1300.10">
    <property type="entry name" value="Amidase signature (AS) domain"/>
    <property type="match status" value="1"/>
</dbReference>
<evidence type="ECO:0000259" key="1">
    <source>
        <dbReference type="Pfam" id="PF01425"/>
    </source>
</evidence>
<dbReference type="InterPro" id="IPR036928">
    <property type="entry name" value="AS_sf"/>
</dbReference>
<dbReference type="PANTHER" id="PTHR11895:SF176">
    <property type="entry name" value="AMIDASE AMID-RELATED"/>
    <property type="match status" value="1"/>
</dbReference>
<dbReference type="InterPro" id="IPR000120">
    <property type="entry name" value="Amidase"/>
</dbReference>
<dbReference type="SUPFAM" id="SSF75304">
    <property type="entry name" value="Amidase signature (AS) enzymes"/>
    <property type="match status" value="1"/>
</dbReference>
<dbReference type="Pfam" id="PF01425">
    <property type="entry name" value="Amidase"/>
    <property type="match status" value="1"/>
</dbReference>
<sequence>MRTLNHELTYATIHELSDRIRSREISPVEVAEQAILRIEEVNPALNAFVTVTAELAMKQARQAEEDIAQGRYKGALHGIPIVHKDLYYTKGIRTTASSKILKDFVPDYDSTAVAKLAEAGTVLLGKVQTHEFASGTTTNSPHFGACSNPWNLARVPGGSSGGTGAAVAAGIAYMGTGSDTGGSIRIPAACCGVVGMKPTYGRVSRYGIVPMGWTLDHAGPLTRSVMDAALSLDAMSGYDPKDESTVDLPPPGIKTEYSDSLKGVRIGLPTSYYFDNVEADVLAAVEAAIAKFKELGAEIVAVDLAKIGYARTAASAILLGELVAYHEPWLNSRPEDYGADVRMMLESGKQLTASSYLQAQRARHVLVQDFLDALSGVDVLLTPATPLTAPSADDFARTLRLAEYTMPTNVTGLPSLSMPCGFSPEGMPVNLQLIGRPFEEATVLGIGYAYEQNTDWHKRHPEL</sequence>
<name>A0A4V3WDZ2_9BACL</name>
<keyword evidence="2" id="KW-0808">Transferase</keyword>
<feature type="domain" description="Amidase" evidence="1">
    <location>
        <begin position="29"/>
        <end position="444"/>
    </location>
</feature>
<protein>
    <submittedName>
        <fullName evidence="2">Aspartyl/glutamyl-tRNA amidotransferase subunit A</fullName>
    </submittedName>
</protein>
<keyword evidence="3" id="KW-1185">Reference proteome</keyword>
<gene>
    <name evidence="2" type="ORF">E6C55_26410</name>
</gene>
<evidence type="ECO:0000313" key="3">
    <source>
        <dbReference type="Proteomes" id="UP000310636"/>
    </source>
</evidence>